<dbReference type="AlphaFoldDB" id="A0A1D3D6U2"/>
<comment type="function">
    <text evidence="3">Part of the endoplasmic reticulum membrane protein complex (EMC) that enables the energy-independent insertion into endoplasmic reticulum membranes of newly synthesized membrane proteins.</text>
</comment>
<dbReference type="PANTHER" id="PTHR12760">
    <property type="entry name" value="TETRATRICOPEPTIDE REPEAT PROTEIN"/>
    <property type="match status" value="1"/>
</dbReference>
<dbReference type="InParanoid" id="A0A1D3D6U2"/>
<dbReference type="InterPro" id="IPR039856">
    <property type="entry name" value="EMC2-like"/>
</dbReference>
<protein>
    <recommendedName>
        <fullName evidence="3">ER membrane protein complex subunit 2</fullName>
    </recommendedName>
</protein>
<comment type="similarity">
    <text evidence="3">Belongs to the EMC2 family.</text>
</comment>
<comment type="subunit">
    <text evidence="3">Component of the ER membrane protein complex (EMC).</text>
</comment>
<sequence length="242" mass="26806">MAPGGPLGGPPHGDPRALSFAALREGLLHAQARQAPAISFAFGKELLEKHARSLKDEIWSVYEAVYLAALTLHRPSAIKVCARRALDALACLEYCGESCALPCSNSFFTHWHLREYAADKEAWHELAEMYLYLGLLHQAAFVWEELLLRESNNLYYLLTYGENTKALVTLGIEAAARLDGVYAAQLRQHTGNLFAVAAKRRIAAISQCLKDFQADMPAAAGISRNAALSRIVSPWRRKDVER</sequence>
<keyword evidence="3" id="KW-0256">Endoplasmic reticulum</keyword>
<organism evidence="5 6">
    <name type="scientific">Cyclospora cayetanensis</name>
    <dbReference type="NCBI Taxonomy" id="88456"/>
    <lineage>
        <taxon>Eukaryota</taxon>
        <taxon>Sar</taxon>
        <taxon>Alveolata</taxon>
        <taxon>Apicomplexa</taxon>
        <taxon>Conoidasida</taxon>
        <taxon>Coccidia</taxon>
        <taxon>Eucoccidiorida</taxon>
        <taxon>Eimeriorina</taxon>
        <taxon>Eimeriidae</taxon>
        <taxon>Cyclospora</taxon>
    </lineage>
</organism>
<reference evidence="5 6" key="1">
    <citation type="journal article" date="2016" name="BMC Genomics">
        <title>Comparative genomics reveals Cyclospora cayetanensis possesses coccidia-like metabolism and invasion components but unique surface antigens.</title>
        <authorList>
            <person name="Liu S."/>
            <person name="Wang L."/>
            <person name="Zheng H."/>
            <person name="Xu Z."/>
            <person name="Roellig D.M."/>
            <person name="Li N."/>
            <person name="Frace M.A."/>
            <person name="Tang K."/>
            <person name="Arrowood M.J."/>
            <person name="Moss D.M."/>
            <person name="Zhang L."/>
            <person name="Feng Y."/>
            <person name="Xiao L."/>
        </authorList>
    </citation>
    <scope>NUCLEOTIDE SEQUENCE [LARGE SCALE GENOMIC DNA]</scope>
    <source>
        <strain evidence="5 6">CHN_HEN01</strain>
    </source>
</reference>
<evidence type="ECO:0000256" key="3">
    <source>
        <dbReference type="RuleBase" id="RU367091"/>
    </source>
</evidence>
<evidence type="ECO:0000256" key="1">
    <source>
        <dbReference type="ARBA" id="ARBA00022737"/>
    </source>
</evidence>
<dbReference type="GO" id="GO:0072546">
    <property type="term" value="C:EMC complex"/>
    <property type="evidence" value="ECO:0007669"/>
    <property type="project" value="UniProtKB-UniRule"/>
</dbReference>
<feature type="domain" description="EMC2 TPR-like" evidence="4">
    <location>
        <begin position="112"/>
        <end position="164"/>
    </location>
</feature>
<proteinExistence type="inferred from homology"/>
<dbReference type="Pfam" id="PF22890">
    <property type="entry name" value="TPR_EMC2"/>
    <property type="match status" value="1"/>
</dbReference>
<evidence type="ECO:0000256" key="2">
    <source>
        <dbReference type="ARBA" id="ARBA00022803"/>
    </source>
</evidence>
<comment type="caution">
    <text evidence="5">The sequence shown here is derived from an EMBL/GenBank/DDBJ whole genome shotgun (WGS) entry which is preliminary data.</text>
</comment>
<accession>A0A1D3D6U2</accession>
<dbReference type="Proteomes" id="UP000095192">
    <property type="component" value="Unassembled WGS sequence"/>
</dbReference>
<keyword evidence="2" id="KW-0802">TPR repeat</keyword>
<gene>
    <name evidence="5" type="ORF">cyc_01475</name>
</gene>
<evidence type="ECO:0000313" key="6">
    <source>
        <dbReference type="Proteomes" id="UP000095192"/>
    </source>
</evidence>
<dbReference type="InterPro" id="IPR055217">
    <property type="entry name" value="TPR_EMC2"/>
</dbReference>
<keyword evidence="3" id="KW-0472">Membrane</keyword>
<keyword evidence="6" id="KW-1185">Reference proteome</keyword>
<comment type="subcellular location">
    <subcellularLocation>
        <location evidence="3">Endoplasmic reticulum membrane</location>
        <topology evidence="3">Peripheral membrane protein</topology>
        <orientation evidence="3">Cytoplasmic side</orientation>
    </subcellularLocation>
</comment>
<name>A0A1D3D6U2_9EIME</name>
<dbReference type="EMBL" id="JROU02000464">
    <property type="protein sequence ID" value="OEH79172.1"/>
    <property type="molecule type" value="Genomic_DNA"/>
</dbReference>
<evidence type="ECO:0000313" key="5">
    <source>
        <dbReference type="EMBL" id="OEH79172.1"/>
    </source>
</evidence>
<keyword evidence="1" id="KW-0677">Repeat</keyword>
<evidence type="ECO:0000259" key="4">
    <source>
        <dbReference type="Pfam" id="PF22890"/>
    </source>
</evidence>
<dbReference type="VEuPathDB" id="ToxoDB:cyc_01475"/>